<dbReference type="OrthoDB" id="3497944at2759"/>
<evidence type="ECO:0000313" key="2">
    <source>
        <dbReference type="EMBL" id="KIM99846.1"/>
    </source>
</evidence>
<protein>
    <recommendedName>
        <fullName evidence="1">2EXR domain-containing protein</fullName>
    </recommendedName>
</protein>
<gene>
    <name evidence="2" type="ORF">OIDMADRAFT_55744</name>
</gene>
<dbReference type="Proteomes" id="UP000054321">
    <property type="component" value="Unassembled WGS sequence"/>
</dbReference>
<dbReference type="InParanoid" id="A0A0C3HBU7"/>
<evidence type="ECO:0000313" key="3">
    <source>
        <dbReference type="Proteomes" id="UP000054321"/>
    </source>
</evidence>
<name>A0A0C3HBU7_OIDMZ</name>
<reference evidence="2 3" key="1">
    <citation type="submission" date="2014-04" db="EMBL/GenBank/DDBJ databases">
        <authorList>
            <consortium name="DOE Joint Genome Institute"/>
            <person name="Kuo A."/>
            <person name="Martino E."/>
            <person name="Perotto S."/>
            <person name="Kohler A."/>
            <person name="Nagy L.G."/>
            <person name="Floudas D."/>
            <person name="Copeland A."/>
            <person name="Barry K.W."/>
            <person name="Cichocki N."/>
            <person name="Veneault-Fourrey C."/>
            <person name="LaButti K."/>
            <person name="Lindquist E.A."/>
            <person name="Lipzen A."/>
            <person name="Lundell T."/>
            <person name="Morin E."/>
            <person name="Murat C."/>
            <person name="Sun H."/>
            <person name="Tunlid A."/>
            <person name="Henrissat B."/>
            <person name="Grigoriev I.V."/>
            <person name="Hibbett D.S."/>
            <person name="Martin F."/>
            <person name="Nordberg H.P."/>
            <person name="Cantor M.N."/>
            <person name="Hua S.X."/>
        </authorList>
    </citation>
    <scope>NUCLEOTIDE SEQUENCE [LARGE SCALE GENOMIC DNA]</scope>
    <source>
        <strain evidence="2 3">Zn</strain>
    </source>
</reference>
<dbReference type="HOGENOM" id="CLU_1090301_0_0_1"/>
<proteinExistence type="predicted"/>
<dbReference type="AlphaFoldDB" id="A0A0C3HBU7"/>
<dbReference type="Pfam" id="PF20150">
    <property type="entry name" value="2EXR"/>
    <property type="match status" value="1"/>
</dbReference>
<dbReference type="EMBL" id="KN832878">
    <property type="protein sequence ID" value="KIM99846.1"/>
    <property type="molecule type" value="Genomic_DNA"/>
</dbReference>
<dbReference type="STRING" id="913774.A0A0C3HBU7"/>
<dbReference type="InterPro" id="IPR045518">
    <property type="entry name" value="2EXR"/>
</dbReference>
<dbReference type="PANTHER" id="PTHR35910">
    <property type="entry name" value="2EXR DOMAIN-CONTAINING PROTEIN"/>
    <property type="match status" value="1"/>
</dbReference>
<reference evidence="3" key="2">
    <citation type="submission" date="2015-01" db="EMBL/GenBank/DDBJ databases">
        <title>Evolutionary Origins and Diversification of the Mycorrhizal Mutualists.</title>
        <authorList>
            <consortium name="DOE Joint Genome Institute"/>
            <consortium name="Mycorrhizal Genomics Consortium"/>
            <person name="Kohler A."/>
            <person name="Kuo A."/>
            <person name="Nagy L.G."/>
            <person name="Floudas D."/>
            <person name="Copeland A."/>
            <person name="Barry K.W."/>
            <person name="Cichocki N."/>
            <person name="Veneault-Fourrey C."/>
            <person name="LaButti K."/>
            <person name="Lindquist E.A."/>
            <person name="Lipzen A."/>
            <person name="Lundell T."/>
            <person name="Morin E."/>
            <person name="Murat C."/>
            <person name="Riley R."/>
            <person name="Ohm R."/>
            <person name="Sun H."/>
            <person name="Tunlid A."/>
            <person name="Henrissat B."/>
            <person name="Grigoriev I.V."/>
            <person name="Hibbett D.S."/>
            <person name="Martin F."/>
        </authorList>
    </citation>
    <scope>NUCLEOTIDE SEQUENCE [LARGE SCALE GENOMIC DNA]</scope>
    <source>
        <strain evidence="3">Zn</strain>
    </source>
</reference>
<feature type="domain" description="2EXR" evidence="1">
    <location>
        <begin position="2"/>
        <end position="109"/>
    </location>
</feature>
<keyword evidence="3" id="KW-1185">Reference proteome</keyword>
<organism evidence="2 3">
    <name type="scientific">Oidiodendron maius (strain Zn)</name>
    <dbReference type="NCBI Taxonomy" id="913774"/>
    <lineage>
        <taxon>Eukaryota</taxon>
        <taxon>Fungi</taxon>
        <taxon>Dikarya</taxon>
        <taxon>Ascomycota</taxon>
        <taxon>Pezizomycotina</taxon>
        <taxon>Leotiomycetes</taxon>
        <taxon>Leotiomycetes incertae sedis</taxon>
        <taxon>Myxotrichaceae</taxon>
        <taxon>Oidiodendron</taxon>
    </lineage>
</organism>
<dbReference type="PANTHER" id="PTHR35910:SF1">
    <property type="entry name" value="2EXR DOMAIN-CONTAINING PROTEIN"/>
    <property type="match status" value="1"/>
</dbReference>
<sequence>MELRRRIWRFSWPEARVIEVANTEFNTEKMEYTGTTYLRLAGSFLTLLKTDFGANRTLDNVRPVEHCPPPVALLVCQESRRYTLSQYCLMQHAKSAAYSFFLNPSRDTLWFCRELTGQPECQRDLRLSYGEQLDKITTVLVEEAEWAYCTPVWYTLYCLATLRGLKTIVLVYGAIDGVGNLITETTAPDHPVRAEKQRVRYRNLDMSTFHFRPWR</sequence>
<accession>A0A0C3HBU7</accession>
<evidence type="ECO:0000259" key="1">
    <source>
        <dbReference type="Pfam" id="PF20150"/>
    </source>
</evidence>